<dbReference type="SUPFAM" id="SSF54373">
    <property type="entry name" value="FAD-linked reductases, C-terminal domain"/>
    <property type="match status" value="1"/>
</dbReference>
<accession>A0A0P1LYD8</accession>
<name>A0A0P1NTK3_9BACT</name>
<dbReference type="NCBIfam" id="TIGR00031">
    <property type="entry name" value="UDP-GALP_mutase"/>
    <property type="match status" value="1"/>
</dbReference>
<keyword evidence="10" id="KW-1185">Reference proteome</keyword>
<evidence type="ECO:0000313" key="8">
    <source>
        <dbReference type="EMBL" id="CUU08628.1"/>
    </source>
</evidence>
<sequence length="377" mass="44889">MRFDYLIVGAGYSGCILAERIATQLEKRVLLVERRNHIAGNAYDYYDENGILVHKYGPHIFHTNSKKVWDYLSRFTEWRLYYHKVLAVVDGKKIPVPFNLNSLKMIFPERYAEKLEQLLIEKYGYGVKIPILKFLEDAEGELKVLAEFIYEKIYYGYTLKQWNLKPEELDPGVTARVPGIFISKDDRYFQDKYQGIPKHGYTKMFEKMINHPNIHVLLNTDYKDIIDFIKFDKLIFTGPIDYFFDYMYGELPYRSLRFKFERYDVEFFQEVAQVNYPNEYDYTRITEFKHLTGQVNPYTVVAYEYPEAYEIGANEPYYPIPREENLEVYRKYANEAKKLNGVVHFVGRLADYKYYNMDQIVARALSVFENEIVYSSV</sequence>
<reference evidence="7 10" key="2">
    <citation type="submission" date="2015-11" db="EMBL/GenBank/DDBJ databases">
        <authorList>
            <person name="Varghese N."/>
        </authorList>
    </citation>
    <scope>NUCLEOTIDE SEQUENCE [LARGE SCALE GENOMIC DNA]</scope>
    <source>
        <strain evidence="7 10">JGI-8</strain>
    </source>
</reference>
<dbReference type="RefSeq" id="WP_047133286.1">
    <property type="nucleotide sequence ID" value="NZ_CZVI01000010.1"/>
</dbReference>
<evidence type="ECO:0000256" key="1">
    <source>
        <dbReference type="ARBA" id="ARBA00001974"/>
    </source>
</evidence>
<dbReference type="Proteomes" id="UP000182011">
    <property type="component" value="Unassembled WGS sequence"/>
</dbReference>
<organism evidence="8 9">
    <name type="scientific">Candidatus Kryptonium thompsonii</name>
    <dbReference type="NCBI Taxonomy" id="1633631"/>
    <lineage>
        <taxon>Bacteria</taxon>
        <taxon>Pseudomonadati</taxon>
        <taxon>Candidatus Kryptoniota</taxon>
        <taxon>Candidatus Kryptonium</taxon>
    </lineage>
</organism>
<accession>A0A0P1LCW8</accession>
<accession>A0A0S4NBW0</accession>
<dbReference type="AlphaFoldDB" id="A0A0P1NTK3"/>
<accession>A0A0P1L8L3</accession>
<dbReference type="GO" id="GO:0005829">
    <property type="term" value="C:cytosol"/>
    <property type="evidence" value="ECO:0007669"/>
    <property type="project" value="TreeGrafter"/>
</dbReference>
<evidence type="ECO:0000313" key="9">
    <source>
        <dbReference type="Proteomes" id="UP000182011"/>
    </source>
</evidence>
<accession>A0A0P1M046</accession>
<evidence type="ECO:0000256" key="3">
    <source>
        <dbReference type="ARBA" id="ARBA00022630"/>
    </source>
</evidence>
<feature type="domain" description="UDP-galactopyranose mutase C-terminal" evidence="6">
    <location>
        <begin position="152"/>
        <end position="354"/>
    </location>
</feature>
<evidence type="ECO:0000259" key="6">
    <source>
        <dbReference type="Pfam" id="PF03275"/>
    </source>
</evidence>
<dbReference type="Gene3D" id="3.40.50.720">
    <property type="entry name" value="NAD(P)-binding Rossmann-like Domain"/>
    <property type="match status" value="3"/>
</dbReference>
<dbReference type="STRING" id="1633631.GCA_001442925_02133"/>
<dbReference type="EMBL" id="FAOP01000010">
    <property type="protein sequence ID" value="CUU08628.1"/>
    <property type="molecule type" value="Genomic_DNA"/>
</dbReference>
<keyword evidence="3" id="KW-0285">Flavoprotein</keyword>
<dbReference type="Proteomes" id="UP000182200">
    <property type="component" value="Unassembled WGS sequence"/>
</dbReference>
<dbReference type="GO" id="GO:0050660">
    <property type="term" value="F:flavin adenine dinucleotide binding"/>
    <property type="evidence" value="ECO:0007669"/>
    <property type="project" value="TreeGrafter"/>
</dbReference>
<evidence type="ECO:0000256" key="5">
    <source>
        <dbReference type="ARBA" id="ARBA00023235"/>
    </source>
</evidence>
<proteinExistence type="inferred from homology"/>
<accession>A0A0P1LWG4</accession>
<dbReference type="PANTHER" id="PTHR21197:SF0">
    <property type="entry name" value="UDP-GALACTOPYRANOSE MUTASE"/>
    <property type="match status" value="1"/>
</dbReference>
<keyword evidence="4" id="KW-0274">FAD</keyword>
<evidence type="ECO:0000313" key="10">
    <source>
        <dbReference type="Proteomes" id="UP000182200"/>
    </source>
</evidence>
<comment type="similarity">
    <text evidence="2">Belongs to the UDP-galactopyranose/dTDP-fucopyranose mutase family.</text>
</comment>
<comment type="cofactor">
    <cofactor evidence="1">
        <name>FAD</name>
        <dbReference type="ChEBI" id="CHEBI:57692"/>
    </cofactor>
</comment>
<accession>A0A0P1P1G0</accession>
<keyword evidence="5" id="KW-0413">Isomerase</keyword>
<dbReference type="Pfam" id="PF03275">
    <property type="entry name" value="GLF"/>
    <property type="match status" value="1"/>
</dbReference>
<dbReference type="InterPro" id="IPR015899">
    <property type="entry name" value="UDP-GalPyranose_mutase_C"/>
</dbReference>
<dbReference type="GO" id="GO:0008767">
    <property type="term" value="F:UDP-galactopyranose mutase activity"/>
    <property type="evidence" value="ECO:0007669"/>
    <property type="project" value="InterPro"/>
</dbReference>
<evidence type="ECO:0000256" key="2">
    <source>
        <dbReference type="ARBA" id="ARBA00009321"/>
    </source>
</evidence>
<dbReference type="InterPro" id="IPR004379">
    <property type="entry name" value="UDP-GALP_mutase"/>
</dbReference>
<protein>
    <submittedName>
        <fullName evidence="8">UDP-galactopyranose mutase</fullName>
    </submittedName>
</protein>
<accession>A0A0P1NTK3</accession>
<gene>
    <name evidence="8" type="ORF">JGI4_02140</name>
    <name evidence="7" type="ORF">JGI8_00981</name>
</gene>
<reference evidence="8 9" key="1">
    <citation type="submission" date="2015-11" db="EMBL/GenBank/DDBJ databases">
        <authorList>
            <person name="Zhang Y."/>
            <person name="Guo Z."/>
        </authorList>
    </citation>
    <scope>NUCLEOTIDE SEQUENCE [LARGE SCALE GENOMIC DNA]</scope>
    <source>
        <strain evidence="8">JGI-4</strain>
    </source>
</reference>
<dbReference type="SUPFAM" id="SSF51971">
    <property type="entry name" value="Nucleotide-binding domain"/>
    <property type="match status" value="1"/>
</dbReference>
<dbReference type="PANTHER" id="PTHR21197">
    <property type="entry name" value="UDP-GALACTOPYRANOSE MUTASE"/>
    <property type="match status" value="1"/>
</dbReference>
<evidence type="ECO:0000256" key="4">
    <source>
        <dbReference type="ARBA" id="ARBA00022827"/>
    </source>
</evidence>
<evidence type="ECO:0000313" key="7">
    <source>
        <dbReference type="EMBL" id="CUS86239.1"/>
    </source>
</evidence>
<dbReference type="Pfam" id="PF13450">
    <property type="entry name" value="NAD_binding_8"/>
    <property type="match status" value="1"/>
</dbReference>
<dbReference type="EMBL" id="CZVI01000010">
    <property type="protein sequence ID" value="CUS86239.1"/>
    <property type="molecule type" value="Genomic_DNA"/>
</dbReference>